<proteinExistence type="inferred from homology"/>
<dbReference type="SUPFAM" id="SSF47203">
    <property type="entry name" value="Acyl-CoA dehydrogenase C-terminal domain-like"/>
    <property type="match status" value="1"/>
</dbReference>
<name>A0A1E1EZP1_9SPHN</name>
<protein>
    <submittedName>
        <fullName evidence="10">Acyl-CoA dehydrogenase domain-containingprotein</fullName>
    </submittedName>
</protein>
<accession>A0A1E1EZP1</accession>
<dbReference type="Pfam" id="PF02770">
    <property type="entry name" value="Acyl-CoA_dh_M"/>
    <property type="match status" value="1"/>
</dbReference>
<feature type="domain" description="Acyl-CoA oxidase/dehydrogenase middle" evidence="8">
    <location>
        <begin position="132"/>
        <end position="225"/>
    </location>
</feature>
<evidence type="ECO:0000259" key="9">
    <source>
        <dbReference type="Pfam" id="PF02771"/>
    </source>
</evidence>
<dbReference type="SUPFAM" id="SSF56645">
    <property type="entry name" value="Acyl-CoA dehydrogenase NM domain-like"/>
    <property type="match status" value="1"/>
</dbReference>
<evidence type="ECO:0000259" key="7">
    <source>
        <dbReference type="Pfam" id="PF00441"/>
    </source>
</evidence>
<feature type="domain" description="Acyl-CoA dehydrogenase/oxidase N-terminal" evidence="9">
    <location>
        <begin position="10"/>
        <end position="126"/>
    </location>
</feature>
<dbReference type="Pfam" id="PF02771">
    <property type="entry name" value="Acyl-CoA_dh_N"/>
    <property type="match status" value="1"/>
</dbReference>
<dbReference type="InterPro" id="IPR009075">
    <property type="entry name" value="AcylCo_DH/oxidase_C"/>
</dbReference>
<dbReference type="KEGG" id="sclo:SCLO_1006740"/>
<keyword evidence="4 6" id="KW-0274">FAD</keyword>
<dbReference type="InterPro" id="IPR046373">
    <property type="entry name" value="Acyl-CoA_Oxase/DH_mid-dom_sf"/>
</dbReference>
<keyword evidence="3 6" id="KW-0285">Flavoprotein</keyword>
<dbReference type="EMBL" id="AP017655">
    <property type="protein sequence ID" value="BAV63714.1"/>
    <property type="molecule type" value="Genomic_DNA"/>
</dbReference>
<evidence type="ECO:0000256" key="3">
    <source>
        <dbReference type="ARBA" id="ARBA00022630"/>
    </source>
</evidence>
<dbReference type="Gene3D" id="2.40.110.10">
    <property type="entry name" value="Butyryl-CoA Dehydrogenase, subunit A, domain 2"/>
    <property type="match status" value="1"/>
</dbReference>
<dbReference type="Pfam" id="PF00441">
    <property type="entry name" value="Acyl-CoA_dh_1"/>
    <property type="match status" value="1"/>
</dbReference>
<dbReference type="RefSeq" id="WP_066515994.1">
    <property type="nucleotide sequence ID" value="NZ_AP017655.1"/>
</dbReference>
<dbReference type="GO" id="GO:0016627">
    <property type="term" value="F:oxidoreductase activity, acting on the CH-CH group of donors"/>
    <property type="evidence" value="ECO:0007669"/>
    <property type="project" value="InterPro"/>
</dbReference>
<dbReference type="InterPro" id="IPR013786">
    <property type="entry name" value="AcylCoA_DH/ox_N"/>
</dbReference>
<dbReference type="AlphaFoldDB" id="A0A1E1EZP1"/>
<evidence type="ECO:0000313" key="10">
    <source>
        <dbReference type="EMBL" id="BAV63714.1"/>
    </source>
</evidence>
<dbReference type="PANTHER" id="PTHR43292">
    <property type="entry name" value="ACYL-COA DEHYDROGENASE"/>
    <property type="match status" value="1"/>
</dbReference>
<evidence type="ECO:0000256" key="6">
    <source>
        <dbReference type="RuleBase" id="RU362125"/>
    </source>
</evidence>
<dbReference type="OrthoDB" id="7795946at2"/>
<evidence type="ECO:0000256" key="5">
    <source>
        <dbReference type="ARBA" id="ARBA00023002"/>
    </source>
</evidence>
<dbReference type="Proteomes" id="UP000218272">
    <property type="component" value="Chromosome SCLO_1"/>
</dbReference>
<keyword evidence="5 6" id="KW-0560">Oxidoreductase</keyword>
<dbReference type="PANTHER" id="PTHR43292:SF3">
    <property type="entry name" value="ACYL-COA DEHYDROGENASE FADE29"/>
    <property type="match status" value="1"/>
</dbReference>
<gene>
    <name evidence="10" type="ORF">SCLO_1006740</name>
</gene>
<reference evidence="10 11" key="1">
    <citation type="submission" date="2016-10" db="EMBL/GenBank/DDBJ databases">
        <title>Complete Genome Sequence of the Nonylphenol-Degrading Bacterium Sphingobium cloacae JCM 10874T.</title>
        <authorList>
            <person name="Ootsuka M."/>
            <person name="Nishizawa T."/>
            <person name="Ohta H."/>
        </authorList>
    </citation>
    <scope>NUCLEOTIDE SEQUENCE [LARGE SCALE GENOMIC DNA]</scope>
    <source>
        <strain evidence="10 11">JCM 10874</strain>
    </source>
</reference>
<dbReference type="InterPro" id="IPR036250">
    <property type="entry name" value="AcylCo_DH-like_C"/>
</dbReference>
<dbReference type="InterPro" id="IPR037069">
    <property type="entry name" value="AcylCoA_DH/ox_N_sf"/>
</dbReference>
<dbReference type="InterPro" id="IPR052161">
    <property type="entry name" value="Mycobact_Acyl-CoA_DH"/>
</dbReference>
<dbReference type="FunFam" id="2.40.110.10:FF:000011">
    <property type="entry name" value="Acyl-CoA dehydrogenase FadE34"/>
    <property type="match status" value="1"/>
</dbReference>
<feature type="domain" description="Acyl-CoA dehydrogenase/oxidase C-terminal" evidence="7">
    <location>
        <begin position="237"/>
        <end position="387"/>
    </location>
</feature>
<dbReference type="GO" id="GO:0050660">
    <property type="term" value="F:flavin adenine dinucleotide binding"/>
    <property type="evidence" value="ECO:0007669"/>
    <property type="project" value="InterPro"/>
</dbReference>
<comment type="similarity">
    <text evidence="2 6">Belongs to the acyl-CoA dehydrogenase family.</text>
</comment>
<comment type="cofactor">
    <cofactor evidence="1 6">
        <name>FAD</name>
        <dbReference type="ChEBI" id="CHEBI:57692"/>
    </cofactor>
</comment>
<dbReference type="GO" id="GO:0005886">
    <property type="term" value="C:plasma membrane"/>
    <property type="evidence" value="ECO:0007669"/>
    <property type="project" value="TreeGrafter"/>
</dbReference>
<organism evidence="10 11">
    <name type="scientific">Sphingobium cloacae</name>
    <dbReference type="NCBI Taxonomy" id="120107"/>
    <lineage>
        <taxon>Bacteria</taxon>
        <taxon>Pseudomonadati</taxon>
        <taxon>Pseudomonadota</taxon>
        <taxon>Alphaproteobacteria</taxon>
        <taxon>Sphingomonadales</taxon>
        <taxon>Sphingomonadaceae</taxon>
        <taxon>Sphingobium</taxon>
    </lineage>
</organism>
<keyword evidence="11" id="KW-1185">Reference proteome</keyword>
<evidence type="ECO:0000256" key="4">
    <source>
        <dbReference type="ARBA" id="ARBA00022827"/>
    </source>
</evidence>
<evidence type="ECO:0000256" key="2">
    <source>
        <dbReference type="ARBA" id="ARBA00009347"/>
    </source>
</evidence>
<evidence type="ECO:0000256" key="1">
    <source>
        <dbReference type="ARBA" id="ARBA00001974"/>
    </source>
</evidence>
<dbReference type="Gene3D" id="1.10.540.10">
    <property type="entry name" value="Acyl-CoA dehydrogenase/oxidase, N-terminal domain"/>
    <property type="match status" value="1"/>
</dbReference>
<dbReference type="InterPro" id="IPR006091">
    <property type="entry name" value="Acyl-CoA_Oxase/DH_mid-dom"/>
</dbReference>
<sequence>MMDAKAMEGQDFRQEVRAWLKASFPPSLTGVSGLVFQSDAHAAAASPDYQLWRRRMQEKGWGVPHWPSRYGGADMDEAGIRILAEEMTAIGAFNPIRSFGTMMLGPTLLEYGNEEQKREHLPPIAGHERRWCQGFSEPGAGSDLASLQTRCVDMGDHWLVSGQKIWTSGADQADWCFALVRTDTSRKQGGISFLLIDMKSPGVEARPIVLISGSTHFCEVFFNDVKVPKGNLVGEVNQGWTIAKRLLQFERNSLSEVKAEITSLAPLAHRHVGTDALGRIDNPDLRARMIRNAMRHEAYMATVRRFGQESKGGAETPISALKNLWSEIIQQRSELLVELLGSNGLGWSGDAYAEDELEATRAWLHSKAFSIYGGSYEVQNNITAKRTLGLPA</sequence>
<dbReference type="InterPro" id="IPR009100">
    <property type="entry name" value="AcylCoA_DH/oxidase_NM_dom_sf"/>
</dbReference>
<evidence type="ECO:0000259" key="8">
    <source>
        <dbReference type="Pfam" id="PF02770"/>
    </source>
</evidence>
<dbReference type="Gene3D" id="1.20.140.10">
    <property type="entry name" value="Butyryl-CoA Dehydrogenase, subunit A, domain 3"/>
    <property type="match status" value="1"/>
</dbReference>
<evidence type="ECO:0000313" key="11">
    <source>
        <dbReference type="Proteomes" id="UP000218272"/>
    </source>
</evidence>